<name>A0A6J6ZPS0_9ZZZZ</name>
<dbReference type="AlphaFoldDB" id="A0A6J6ZPS0"/>
<accession>A0A6J6ZPS0</accession>
<evidence type="ECO:0000313" key="1">
    <source>
        <dbReference type="EMBL" id="CAB4823462.1"/>
    </source>
</evidence>
<protein>
    <submittedName>
        <fullName evidence="1">Unannotated protein</fullName>
    </submittedName>
</protein>
<organism evidence="1">
    <name type="scientific">freshwater metagenome</name>
    <dbReference type="NCBI Taxonomy" id="449393"/>
    <lineage>
        <taxon>unclassified sequences</taxon>
        <taxon>metagenomes</taxon>
        <taxon>ecological metagenomes</taxon>
    </lineage>
</organism>
<proteinExistence type="predicted"/>
<reference evidence="1" key="1">
    <citation type="submission" date="2020-05" db="EMBL/GenBank/DDBJ databases">
        <authorList>
            <person name="Chiriac C."/>
            <person name="Salcher M."/>
            <person name="Ghai R."/>
            <person name="Kavagutti S V."/>
        </authorList>
    </citation>
    <scope>NUCLEOTIDE SEQUENCE</scope>
</reference>
<sequence length="62" mass="6244">MLLEAVAALMGCAAGRFPTLETSPELLVPKLTATAAPAAAKVNTMAAVPAASCLNVRGVLFM</sequence>
<gene>
    <name evidence="1" type="ORF">UFOPK3046_01866</name>
</gene>
<dbReference type="EMBL" id="CAFAAQ010000236">
    <property type="protein sequence ID" value="CAB4823462.1"/>
    <property type="molecule type" value="Genomic_DNA"/>
</dbReference>